<evidence type="ECO:0000313" key="2">
    <source>
        <dbReference type="Proteomes" id="UP000790709"/>
    </source>
</evidence>
<evidence type="ECO:0000313" key="1">
    <source>
        <dbReference type="EMBL" id="KAH7926387.1"/>
    </source>
</evidence>
<dbReference type="EMBL" id="MU266384">
    <property type="protein sequence ID" value="KAH7926387.1"/>
    <property type="molecule type" value="Genomic_DNA"/>
</dbReference>
<proteinExistence type="predicted"/>
<protein>
    <submittedName>
        <fullName evidence="1">Uncharacterized protein</fullName>
    </submittedName>
</protein>
<dbReference type="Proteomes" id="UP000790709">
    <property type="component" value="Unassembled WGS sequence"/>
</dbReference>
<reference evidence="1" key="1">
    <citation type="journal article" date="2021" name="New Phytol.">
        <title>Evolutionary innovations through gain and loss of genes in the ectomycorrhizal Boletales.</title>
        <authorList>
            <person name="Wu G."/>
            <person name="Miyauchi S."/>
            <person name="Morin E."/>
            <person name="Kuo A."/>
            <person name="Drula E."/>
            <person name="Varga T."/>
            <person name="Kohler A."/>
            <person name="Feng B."/>
            <person name="Cao Y."/>
            <person name="Lipzen A."/>
            <person name="Daum C."/>
            <person name="Hundley H."/>
            <person name="Pangilinan J."/>
            <person name="Johnson J."/>
            <person name="Barry K."/>
            <person name="LaButti K."/>
            <person name="Ng V."/>
            <person name="Ahrendt S."/>
            <person name="Min B."/>
            <person name="Choi I.G."/>
            <person name="Park H."/>
            <person name="Plett J.M."/>
            <person name="Magnuson J."/>
            <person name="Spatafora J.W."/>
            <person name="Nagy L.G."/>
            <person name="Henrissat B."/>
            <person name="Grigoriev I.V."/>
            <person name="Yang Z.L."/>
            <person name="Xu J."/>
            <person name="Martin F.M."/>
        </authorList>
    </citation>
    <scope>NUCLEOTIDE SEQUENCE</scope>
    <source>
        <strain evidence="1">KUC20120723A-06</strain>
    </source>
</reference>
<accession>A0ACB8BNE4</accession>
<comment type="caution">
    <text evidence="1">The sequence shown here is derived from an EMBL/GenBank/DDBJ whole genome shotgun (WGS) entry which is preliminary data.</text>
</comment>
<organism evidence="1 2">
    <name type="scientific">Leucogyrophana mollusca</name>
    <dbReference type="NCBI Taxonomy" id="85980"/>
    <lineage>
        <taxon>Eukaryota</taxon>
        <taxon>Fungi</taxon>
        <taxon>Dikarya</taxon>
        <taxon>Basidiomycota</taxon>
        <taxon>Agaricomycotina</taxon>
        <taxon>Agaricomycetes</taxon>
        <taxon>Agaricomycetidae</taxon>
        <taxon>Boletales</taxon>
        <taxon>Boletales incertae sedis</taxon>
        <taxon>Leucogyrophana</taxon>
    </lineage>
</organism>
<sequence length="196" mass="22170">MTFPPLLGDAQGRYRVHLVGNSGVGKSTVAAYLSVKLNVPHVSLDPLFWGPGWAKPTEDEFREKVDAALAQDPRGWIVDGDYGMLGSLIADSATDVIWLDPPMMLYLPRLLWRTLLRLFGIIPTCSPGCDETWGEVLSRKGIVWFCISNHGICKRKYAEAYRRTNLDAGGNMRRLDEWNGDLDRWKAEVEDMMRQK</sequence>
<keyword evidence="2" id="KW-1185">Reference proteome</keyword>
<gene>
    <name evidence="1" type="ORF">BV22DRAFT_1009225</name>
</gene>
<name>A0ACB8BNE4_9AGAM</name>